<evidence type="ECO:0000313" key="3">
    <source>
        <dbReference type="Proteomes" id="UP000002770"/>
    </source>
</evidence>
<dbReference type="RefSeq" id="WP_006869204.1">
    <property type="nucleotide sequence ID" value="NZ_JH413796.1"/>
</dbReference>
<dbReference type="Proteomes" id="UP000002770">
    <property type="component" value="Unassembled WGS sequence"/>
</dbReference>
<dbReference type="InterPro" id="IPR002575">
    <property type="entry name" value="Aminoglycoside_PTrfase"/>
</dbReference>
<dbReference type="STRING" id="658187.LDG_5214"/>
<evidence type="ECO:0000259" key="1">
    <source>
        <dbReference type="Pfam" id="PF01636"/>
    </source>
</evidence>
<dbReference type="eggNOG" id="COG2334">
    <property type="taxonomic scope" value="Bacteria"/>
</dbReference>
<keyword evidence="3" id="KW-1185">Reference proteome</keyword>
<name>G9EJ57_9GAMM</name>
<dbReference type="OrthoDB" id="236897at2"/>
<dbReference type="Gene3D" id="1.20.58.840">
    <property type="match status" value="1"/>
</dbReference>
<dbReference type="PANTHER" id="PTHR39179">
    <property type="entry name" value="SPORE COAT PROTEIN I"/>
    <property type="match status" value="1"/>
</dbReference>
<proteinExistence type="predicted"/>
<sequence length="338" mass="38681">MLIKPDLKDEEIVKCLHTAYGLHVKRILFLPLGADLNTAVYRVTTNSGMDYFLKLRREVFNEAAVLVPKHLANLGLKQVIPPLKTNVGQLWTCLASFKAILYPYVEGSNSIEANLSDQHWIEFGATMKKFHSANIPDTITSDVPQETFASKWRQIVKAFLARIQHEVFEDAIEARMAVFLKSKSEEILELLRHSEYLVSVLEKQSLDYILCHADIHGWNLLISKEAALFVVDWDTLIYAPKERDLMFIGAGIGDTGRTVPEEESLFYQGYGSTDINQDAIAYYRFERIIQDIGEYCEHIFLSNEGEEERMQSLEYLQANFLPNGTIARAYQSYKKRKG</sequence>
<dbReference type="AlphaFoldDB" id="G9EJ57"/>
<dbReference type="PANTHER" id="PTHR39179:SF3">
    <property type="entry name" value="COTS-RELATED PROTEIN"/>
    <property type="match status" value="1"/>
</dbReference>
<evidence type="ECO:0000313" key="2">
    <source>
        <dbReference type="EMBL" id="EHL32623.1"/>
    </source>
</evidence>
<dbReference type="Gene3D" id="3.30.200.20">
    <property type="entry name" value="Phosphorylase Kinase, domain 1"/>
    <property type="match status" value="1"/>
</dbReference>
<dbReference type="SUPFAM" id="SSF56112">
    <property type="entry name" value="Protein kinase-like (PK-like)"/>
    <property type="match status" value="1"/>
</dbReference>
<protein>
    <recommendedName>
        <fullName evidence="1">Aminoglycoside phosphotransferase domain-containing protein</fullName>
    </recommendedName>
</protein>
<dbReference type="HOGENOM" id="CLU_068889_0_0_6"/>
<accession>G9EJ57</accession>
<organism evidence="2 3">
    <name type="scientific">Legionella drancourtii LLAP12</name>
    <dbReference type="NCBI Taxonomy" id="658187"/>
    <lineage>
        <taxon>Bacteria</taxon>
        <taxon>Pseudomonadati</taxon>
        <taxon>Pseudomonadota</taxon>
        <taxon>Gammaproteobacteria</taxon>
        <taxon>Legionellales</taxon>
        <taxon>Legionellaceae</taxon>
        <taxon>Legionella</taxon>
    </lineage>
</organism>
<dbReference type="InParanoid" id="G9EJ57"/>
<dbReference type="Gene3D" id="1.10.510.10">
    <property type="entry name" value="Transferase(Phosphotransferase) domain 1"/>
    <property type="match status" value="1"/>
</dbReference>
<dbReference type="EMBL" id="JH413796">
    <property type="protein sequence ID" value="EHL32623.1"/>
    <property type="molecule type" value="Genomic_DNA"/>
</dbReference>
<gene>
    <name evidence="2" type="ORF">LDG_5214</name>
</gene>
<dbReference type="Pfam" id="PF01636">
    <property type="entry name" value="APH"/>
    <property type="match status" value="1"/>
</dbReference>
<feature type="domain" description="Aminoglycoside phosphotransferase" evidence="1">
    <location>
        <begin position="31"/>
        <end position="249"/>
    </location>
</feature>
<reference evidence="2 3" key="1">
    <citation type="journal article" date="2011" name="BMC Genomics">
        <title>Insight into cross-talk between intra-amoebal pathogens.</title>
        <authorList>
            <person name="Gimenez G."/>
            <person name="Bertelli C."/>
            <person name="Moliner C."/>
            <person name="Robert C."/>
            <person name="Raoult D."/>
            <person name="Fournier P.E."/>
            <person name="Greub G."/>
        </authorList>
    </citation>
    <scope>NUCLEOTIDE SEQUENCE [LARGE SCALE GENOMIC DNA]</scope>
    <source>
        <strain evidence="2 3">LLAP12</strain>
    </source>
</reference>
<dbReference type="GO" id="GO:0042601">
    <property type="term" value="C:endospore-forming forespore"/>
    <property type="evidence" value="ECO:0007669"/>
    <property type="project" value="TreeGrafter"/>
</dbReference>
<dbReference type="InterPro" id="IPR047175">
    <property type="entry name" value="CotS-like"/>
</dbReference>
<dbReference type="InterPro" id="IPR011009">
    <property type="entry name" value="Kinase-like_dom_sf"/>
</dbReference>